<dbReference type="InterPro" id="IPR018887">
    <property type="entry name" value="MYDGF"/>
</dbReference>
<keyword evidence="3" id="KW-1185">Reference proteome</keyword>
<feature type="chain" id="PRO_5043529609" description="Myeloid-derived growth factor" evidence="1">
    <location>
        <begin position="32"/>
        <end position="171"/>
    </location>
</feature>
<evidence type="ECO:0000313" key="3">
    <source>
        <dbReference type="Proteomes" id="UP001066276"/>
    </source>
</evidence>
<organism evidence="2 3">
    <name type="scientific">Pleurodeles waltl</name>
    <name type="common">Iberian ribbed newt</name>
    <dbReference type="NCBI Taxonomy" id="8319"/>
    <lineage>
        <taxon>Eukaryota</taxon>
        <taxon>Metazoa</taxon>
        <taxon>Chordata</taxon>
        <taxon>Craniata</taxon>
        <taxon>Vertebrata</taxon>
        <taxon>Euteleostomi</taxon>
        <taxon>Amphibia</taxon>
        <taxon>Batrachia</taxon>
        <taxon>Caudata</taxon>
        <taxon>Salamandroidea</taxon>
        <taxon>Salamandridae</taxon>
        <taxon>Pleurodelinae</taxon>
        <taxon>Pleurodeles</taxon>
    </lineage>
</organism>
<evidence type="ECO:0000256" key="1">
    <source>
        <dbReference type="SAM" id="SignalP"/>
    </source>
</evidence>
<dbReference type="PANTHER" id="PTHR31230:SF1">
    <property type="entry name" value="MYELOID-DERIVED GROWTH FACTOR"/>
    <property type="match status" value="1"/>
</dbReference>
<accession>A0AAV7L307</accession>
<dbReference type="Pfam" id="PF10572">
    <property type="entry name" value="UPF0556"/>
    <property type="match status" value="1"/>
</dbReference>
<dbReference type="Proteomes" id="UP001066276">
    <property type="component" value="Chromosome 12"/>
</dbReference>
<name>A0AAV7L307_PLEWA</name>
<comment type="caution">
    <text evidence="2">The sequence shown here is derived from an EMBL/GenBank/DDBJ whole genome shotgun (WGS) entry which is preliminary data.</text>
</comment>
<keyword evidence="1" id="KW-0732">Signal</keyword>
<reference evidence="2" key="1">
    <citation type="journal article" date="2022" name="bioRxiv">
        <title>Sequencing and chromosome-scale assembly of the giantPleurodeles waltlgenome.</title>
        <authorList>
            <person name="Brown T."/>
            <person name="Elewa A."/>
            <person name="Iarovenko S."/>
            <person name="Subramanian E."/>
            <person name="Araus A.J."/>
            <person name="Petzold A."/>
            <person name="Susuki M."/>
            <person name="Suzuki K.-i.T."/>
            <person name="Hayashi T."/>
            <person name="Toyoda A."/>
            <person name="Oliveira C."/>
            <person name="Osipova E."/>
            <person name="Leigh N.D."/>
            <person name="Simon A."/>
            <person name="Yun M.H."/>
        </authorList>
    </citation>
    <scope>NUCLEOTIDE SEQUENCE</scope>
    <source>
        <strain evidence="2">20211129_DDA</strain>
        <tissue evidence="2">Liver</tissue>
    </source>
</reference>
<gene>
    <name evidence="2" type="ORF">NDU88_005417</name>
</gene>
<sequence length="171" mass="18786">MAPQVRQCWRLVPRLLAALTLALVTCGGARGEDPPPSTVDFDVRPGGQEHSFSRSLGECTCAFSYAAQGGTNEQWQMSVALSEGGGLFSCSIWRPQGVSYLYFMQFKVEVKGCTIEYAEAYSQAASSDHKDLPLKRDEYEVGQTTVTHKQGKFKSMLAKVVIVAKPPHHEL</sequence>
<dbReference type="EMBL" id="JANPWB010000016">
    <property type="protein sequence ID" value="KAJ1085284.1"/>
    <property type="molecule type" value="Genomic_DNA"/>
</dbReference>
<dbReference type="GO" id="GO:0045766">
    <property type="term" value="P:positive regulation of angiogenesis"/>
    <property type="evidence" value="ECO:0007669"/>
    <property type="project" value="TreeGrafter"/>
</dbReference>
<dbReference type="AlphaFoldDB" id="A0AAV7L307"/>
<evidence type="ECO:0000313" key="2">
    <source>
        <dbReference type="EMBL" id="KAJ1085284.1"/>
    </source>
</evidence>
<dbReference type="GO" id="GO:0001938">
    <property type="term" value="P:positive regulation of endothelial cell proliferation"/>
    <property type="evidence" value="ECO:0007669"/>
    <property type="project" value="TreeGrafter"/>
</dbReference>
<feature type="signal peptide" evidence="1">
    <location>
        <begin position="1"/>
        <end position="31"/>
    </location>
</feature>
<proteinExistence type="predicted"/>
<evidence type="ECO:0008006" key="4">
    <source>
        <dbReference type="Google" id="ProtNLM"/>
    </source>
</evidence>
<dbReference type="GO" id="GO:0005615">
    <property type="term" value="C:extracellular space"/>
    <property type="evidence" value="ECO:0007669"/>
    <property type="project" value="TreeGrafter"/>
</dbReference>
<protein>
    <recommendedName>
        <fullName evidence="4">Myeloid-derived growth factor</fullName>
    </recommendedName>
</protein>
<dbReference type="PANTHER" id="PTHR31230">
    <property type="entry name" value="MYELOID-DERIVED GROWTH FACTOR MYDGF"/>
    <property type="match status" value="1"/>
</dbReference>